<feature type="coiled-coil region" evidence="1">
    <location>
        <begin position="67"/>
        <end position="122"/>
    </location>
</feature>
<feature type="non-terminal residue" evidence="2">
    <location>
        <position position="1"/>
    </location>
</feature>
<protein>
    <submittedName>
        <fullName evidence="2">Uncharacterized protein</fullName>
    </submittedName>
</protein>
<keyword evidence="1" id="KW-0175">Coiled coil</keyword>
<evidence type="ECO:0000256" key="1">
    <source>
        <dbReference type="SAM" id="Coils"/>
    </source>
</evidence>
<gene>
    <name evidence="2" type="ORF">Tci_695440</name>
</gene>
<evidence type="ECO:0000313" key="2">
    <source>
        <dbReference type="EMBL" id="GFB23469.1"/>
    </source>
</evidence>
<dbReference type="AlphaFoldDB" id="A0A699L2M2"/>
<name>A0A699L2M2_TANCI</name>
<sequence>ISHDIMSIVQNGFVDVPSDLQTELDRTKEKLEHFIINKEKEYDVLWNNWNTKCEEYKYDKISYDKAYNVMQQKVERLQAQLEDLKGKSSDTPSASDTLDPLIHKLETKIVELEFQVVSEQKDTTHGTSANTKLAKQLISRKPPSSSRQKLYVVTPLPKSKAIPKVGESNALSKPITSNSTPSSCESTVMNNERVIALGIFRINPFKASRILCT</sequence>
<dbReference type="EMBL" id="BKCJ010581778">
    <property type="protein sequence ID" value="GFB23469.1"/>
    <property type="molecule type" value="Genomic_DNA"/>
</dbReference>
<accession>A0A699L2M2</accession>
<organism evidence="2">
    <name type="scientific">Tanacetum cinerariifolium</name>
    <name type="common">Dalmatian daisy</name>
    <name type="synonym">Chrysanthemum cinerariifolium</name>
    <dbReference type="NCBI Taxonomy" id="118510"/>
    <lineage>
        <taxon>Eukaryota</taxon>
        <taxon>Viridiplantae</taxon>
        <taxon>Streptophyta</taxon>
        <taxon>Embryophyta</taxon>
        <taxon>Tracheophyta</taxon>
        <taxon>Spermatophyta</taxon>
        <taxon>Magnoliopsida</taxon>
        <taxon>eudicotyledons</taxon>
        <taxon>Gunneridae</taxon>
        <taxon>Pentapetalae</taxon>
        <taxon>asterids</taxon>
        <taxon>campanulids</taxon>
        <taxon>Asterales</taxon>
        <taxon>Asteraceae</taxon>
        <taxon>Asteroideae</taxon>
        <taxon>Anthemideae</taxon>
        <taxon>Anthemidinae</taxon>
        <taxon>Tanacetum</taxon>
    </lineage>
</organism>
<reference evidence="2" key="1">
    <citation type="journal article" date="2019" name="Sci. Rep.">
        <title>Draft genome of Tanacetum cinerariifolium, the natural source of mosquito coil.</title>
        <authorList>
            <person name="Yamashiro T."/>
            <person name="Shiraishi A."/>
            <person name="Satake H."/>
            <person name="Nakayama K."/>
        </authorList>
    </citation>
    <scope>NUCLEOTIDE SEQUENCE</scope>
</reference>
<comment type="caution">
    <text evidence="2">The sequence shown here is derived from an EMBL/GenBank/DDBJ whole genome shotgun (WGS) entry which is preliminary data.</text>
</comment>
<proteinExistence type="predicted"/>